<comment type="caution">
    <text evidence="2">The sequence shown here is derived from an EMBL/GenBank/DDBJ whole genome shotgun (WGS) entry which is preliminary data.</text>
</comment>
<keyword evidence="3" id="KW-1185">Reference proteome</keyword>
<proteinExistence type="predicted"/>
<feature type="region of interest" description="Disordered" evidence="1">
    <location>
        <begin position="1"/>
        <end position="23"/>
    </location>
</feature>
<accession>A0ABU6TLT5</accession>
<gene>
    <name evidence="2" type="ORF">PIB30_057589</name>
</gene>
<organism evidence="2 3">
    <name type="scientific">Stylosanthes scabra</name>
    <dbReference type="NCBI Taxonomy" id="79078"/>
    <lineage>
        <taxon>Eukaryota</taxon>
        <taxon>Viridiplantae</taxon>
        <taxon>Streptophyta</taxon>
        <taxon>Embryophyta</taxon>
        <taxon>Tracheophyta</taxon>
        <taxon>Spermatophyta</taxon>
        <taxon>Magnoliopsida</taxon>
        <taxon>eudicotyledons</taxon>
        <taxon>Gunneridae</taxon>
        <taxon>Pentapetalae</taxon>
        <taxon>rosids</taxon>
        <taxon>fabids</taxon>
        <taxon>Fabales</taxon>
        <taxon>Fabaceae</taxon>
        <taxon>Papilionoideae</taxon>
        <taxon>50 kb inversion clade</taxon>
        <taxon>dalbergioids sensu lato</taxon>
        <taxon>Dalbergieae</taxon>
        <taxon>Pterocarpus clade</taxon>
        <taxon>Stylosanthes</taxon>
    </lineage>
</organism>
<evidence type="ECO:0000256" key="1">
    <source>
        <dbReference type="SAM" id="MobiDB-lite"/>
    </source>
</evidence>
<name>A0ABU6TLT5_9FABA</name>
<reference evidence="2 3" key="1">
    <citation type="journal article" date="2023" name="Plants (Basel)">
        <title>Bridging the Gap: Combining Genomics and Transcriptomics Approaches to Understand Stylosanthes scabra, an Orphan Legume from the Brazilian Caatinga.</title>
        <authorList>
            <person name="Ferreira-Neto J.R.C."/>
            <person name="da Silva M.D."/>
            <person name="Binneck E."/>
            <person name="de Melo N.F."/>
            <person name="da Silva R.H."/>
            <person name="de Melo A.L.T.M."/>
            <person name="Pandolfi V."/>
            <person name="Bustamante F.O."/>
            <person name="Brasileiro-Vidal A.C."/>
            <person name="Benko-Iseppon A.M."/>
        </authorList>
    </citation>
    <scope>NUCLEOTIDE SEQUENCE [LARGE SCALE GENOMIC DNA]</scope>
    <source>
        <tissue evidence="2">Leaves</tissue>
    </source>
</reference>
<evidence type="ECO:0000313" key="2">
    <source>
        <dbReference type="EMBL" id="MED6148928.1"/>
    </source>
</evidence>
<protein>
    <submittedName>
        <fullName evidence="2">Uncharacterized protein</fullName>
    </submittedName>
</protein>
<evidence type="ECO:0000313" key="3">
    <source>
        <dbReference type="Proteomes" id="UP001341840"/>
    </source>
</evidence>
<dbReference type="Proteomes" id="UP001341840">
    <property type="component" value="Unassembled WGS sequence"/>
</dbReference>
<dbReference type="EMBL" id="JASCZI010091094">
    <property type="protein sequence ID" value="MED6148928.1"/>
    <property type="molecule type" value="Genomic_DNA"/>
</dbReference>
<sequence length="134" mass="14821">MVSVSPETTVSRNGGTGQSASSNCTGTRTINLISELQLLFPSHLRARVELRVDSRVASESTLSLFTAALAISSTLELRLTHRFWLREALIILYVSMPPLSSWGVLARARTMNRHPHGRMKVYATATSILVFYES</sequence>